<accession>A0AAV9Y6S9</accession>
<gene>
    <name evidence="1" type="ORF">RS030_162559</name>
</gene>
<proteinExistence type="predicted"/>
<comment type="caution">
    <text evidence="1">The sequence shown here is derived from an EMBL/GenBank/DDBJ whole genome shotgun (WGS) entry which is preliminary data.</text>
</comment>
<protein>
    <submittedName>
        <fullName evidence="1">Uncharacterized protein</fullName>
    </submittedName>
</protein>
<sequence>MWCLPKKIPDIHNNIGVERDFPATINKKALLVSGEIEDLKGCTNDIIEYAIILSKVYKYKEIRILQSEFSERLYGNFPSVTLNQLEGGTIIQIVKLTKKSLIEGFRWLIFSPLAVNEYINTDYYESYNNDFNMNDKIINSYYKGNELVFAYSGKSKLIELLNIDENELIYEPQFYISKEEQVSFSELEDIIALNKIRNSITNITCFMDCEYGHLFLLNYTREISLDLRNGINLENNVEIRHSRIKTLPNINSLHNTEKENKVYNKSEKNKTNDTNENLKVNTKTETRKKSDNLKPIILGVKKNIYCDPNISVIIFSSCLPNQTSQELSVCSNNGLSLSIIYRGLFSYSFHSFIKQNLMAYNSNNYNLGDYHIHKGVYNNSDVFNIKSENIFSFTLEYVLEELKNNMSYLINRNQLNEQFPLLTTSPNIIRGRSKLFQASFNAHIYNTSCYYNTKNNANNIYNYNLHNRNITYEYGSTQGFGDNSNIYNIKSFRGLGYVFPSVNSTQERKKETQLTFSPQFSMEINEQQRVKTENNNKLSQDTAKYKSRSGIFGGFLSSNKRIYVPNNLESSCNSSIKYDTFNQDGTQCEYSTQSSEFVLLSEISKLKNELDIIKKSFIKDQNTRSSFEEYNNDHYYNYNNKGNINHSYLQQLYNTNSVFKKSTRSSIGVSRINSNVSIGSSHFRTFTSK</sequence>
<dbReference type="Proteomes" id="UP001311799">
    <property type="component" value="Unassembled WGS sequence"/>
</dbReference>
<evidence type="ECO:0000313" key="2">
    <source>
        <dbReference type="Proteomes" id="UP001311799"/>
    </source>
</evidence>
<organism evidence="1 2">
    <name type="scientific">Cryptosporidium xiaoi</name>
    <dbReference type="NCBI Taxonomy" id="659607"/>
    <lineage>
        <taxon>Eukaryota</taxon>
        <taxon>Sar</taxon>
        <taxon>Alveolata</taxon>
        <taxon>Apicomplexa</taxon>
        <taxon>Conoidasida</taxon>
        <taxon>Coccidia</taxon>
        <taxon>Eucoccidiorida</taxon>
        <taxon>Eimeriorina</taxon>
        <taxon>Cryptosporidiidae</taxon>
        <taxon>Cryptosporidium</taxon>
    </lineage>
</organism>
<reference evidence="1 2" key="1">
    <citation type="submission" date="2023-10" db="EMBL/GenBank/DDBJ databases">
        <title>Comparative genomics analysis reveals potential genetic determinants of host preference in Cryptosporidium xiaoi.</title>
        <authorList>
            <person name="Xiao L."/>
            <person name="Li J."/>
        </authorList>
    </citation>
    <scope>NUCLEOTIDE SEQUENCE [LARGE SCALE GENOMIC DNA]</scope>
    <source>
        <strain evidence="1 2">52996</strain>
    </source>
</reference>
<dbReference type="AlphaFoldDB" id="A0AAV9Y6S9"/>
<keyword evidence="2" id="KW-1185">Reference proteome</keyword>
<dbReference type="EMBL" id="JAWDEY010000007">
    <property type="protein sequence ID" value="KAK6590371.1"/>
    <property type="molecule type" value="Genomic_DNA"/>
</dbReference>
<name>A0AAV9Y6S9_9CRYT</name>
<evidence type="ECO:0000313" key="1">
    <source>
        <dbReference type="EMBL" id="KAK6590371.1"/>
    </source>
</evidence>
<dbReference type="Gene3D" id="3.40.50.1460">
    <property type="match status" value="1"/>
</dbReference>